<reference evidence="6" key="3">
    <citation type="submission" date="2025-09" db="UniProtKB">
        <authorList>
            <consortium name="Ensembl"/>
        </authorList>
    </citation>
    <scope>IDENTIFICATION</scope>
</reference>
<evidence type="ECO:0000313" key="7">
    <source>
        <dbReference type="Proteomes" id="UP000002277"/>
    </source>
</evidence>
<sequence length="182" mass="20127">SPGSRTSLLLAFALLCLPWLQEAGAIQTVPLSRLFDHAMLQAHRAHQLAIDTYQEFEEAFISKGPEVFIPALTPTSSASQTLIPTPSNIGGNAARNHLELLRISPCSLIESVAGAARVPQRVCSPTTWCMNLRTAMTHHLLSDLEEGWKTASRRNWACRSSEQTYSKKDMDKVETFLRSCGF</sequence>
<dbReference type="InterPro" id="IPR009079">
    <property type="entry name" value="4_helix_cytokine-like_core"/>
</dbReference>
<dbReference type="Gene3D" id="1.20.1250.10">
    <property type="match status" value="1"/>
</dbReference>
<dbReference type="AlphaFoldDB" id="A0A2I3RSJ0"/>
<feature type="binding site" evidence="4">
    <location>
        <position position="43"/>
    </location>
    <ligand>
        <name>Zn(2+)</name>
        <dbReference type="ChEBI" id="CHEBI:29105"/>
    </ligand>
</feature>
<dbReference type="Proteomes" id="UP000002277">
    <property type="component" value="Chromosome 17"/>
</dbReference>
<dbReference type="GeneTree" id="ENSGT00940000169597"/>
<comment type="similarity">
    <text evidence="2">Belongs to the somatotropin/prolactin family.</text>
</comment>
<dbReference type="Pfam" id="PF00103">
    <property type="entry name" value="Hormone_1"/>
    <property type="match status" value="1"/>
</dbReference>
<dbReference type="GO" id="GO:0046872">
    <property type="term" value="F:metal ion binding"/>
    <property type="evidence" value="ECO:0007669"/>
    <property type="project" value="UniProtKB-KW"/>
</dbReference>
<dbReference type="EMBL" id="AACZ04070143">
    <property type="status" value="NOT_ANNOTATED_CDS"/>
    <property type="molecule type" value="Genomic_DNA"/>
</dbReference>
<dbReference type="SUPFAM" id="SSF47266">
    <property type="entry name" value="4-helical cytokines"/>
    <property type="match status" value="1"/>
</dbReference>
<dbReference type="PANTHER" id="PTHR11417:SF67">
    <property type="entry name" value="CHORIONIC SOMATOMAMMOTROPIN HORMONE 1-RELATED"/>
    <property type="match status" value="1"/>
</dbReference>
<protein>
    <submittedName>
        <fullName evidence="6">Chorionic somatomammotropin hormone 1</fullName>
    </submittedName>
</protein>
<dbReference type="GO" id="GO:0005576">
    <property type="term" value="C:extracellular region"/>
    <property type="evidence" value="ECO:0007669"/>
    <property type="project" value="UniProtKB-SubCell"/>
</dbReference>
<dbReference type="Ensembl" id="ENSPTRT00000078194.1">
    <property type="protein sequence ID" value="ENSPTRP00000067275.1"/>
    <property type="gene ID" value="ENSPTRG00000034212.3"/>
</dbReference>
<dbReference type="GO" id="GO:0005179">
    <property type="term" value="F:hormone activity"/>
    <property type="evidence" value="ECO:0007669"/>
    <property type="project" value="InterPro"/>
</dbReference>
<evidence type="ECO:0000256" key="5">
    <source>
        <dbReference type="SAM" id="SignalP"/>
    </source>
</evidence>
<dbReference type="InterPro" id="IPR001400">
    <property type="entry name" value="Somatotropin/Prolactin"/>
</dbReference>
<feature type="chain" id="PRO_5014114418" evidence="5">
    <location>
        <begin position="26"/>
        <end position="182"/>
    </location>
</feature>
<keyword evidence="4" id="KW-0479">Metal-binding</keyword>
<reference evidence="6" key="2">
    <citation type="submission" date="2025-08" db="UniProtKB">
        <authorList>
            <consortium name="Ensembl"/>
        </authorList>
    </citation>
    <scope>IDENTIFICATION</scope>
</reference>
<evidence type="ECO:0000256" key="2">
    <source>
        <dbReference type="ARBA" id="ARBA00008474"/>
    </source>
</evidence>
<evidence type="ECO:0000256" key="1">
    <source>
        <dbReference type="ARBA" id="ARBA00004613"/>
    </source>
</evidence>
<keyword evidence="7" id="KW-1185">Reference proteome</keyword>
<reference evidence="6 7" key="1">
    <citation type="journal article" date="2005" name="Nature">
        <title>Initial sequence of the chimpanzee genome and comparison with the human genome.</title>
        <authorList>
            <consortium name="Chimpanzee sequencing and analysis consortium"/>
        </authorList>
    </citation>
    <scope>NUCLEOTIDE SEQUENCE [LARGE SCALE GENOMIC DNA]</scope>
</reference>
<evidence type="ECO:0000313" key="6">
    <source>
        <dbReference type="Ensembl" id="ENSPTRP00000067275.1"/>
    </source>
</evidence>
<accession>A0A2I3RSJ0</accession>
<name>A0A2I3RSJ0_PANTR</name>
<dbReference type="Bgee" id="ENSPTRG00000034212">
    <property type="expression patterns" value="Expressed in liver"/>
</dbReference>
<proteinExistence type="inferred from homology"/>
<keyword evidence="3" id="KW-0964">Secreted</keyword>
<keyword evidence="4" id="KW-0862">Zinc</keyword>
<keyword evidence="5" id="KW-0732">Signal</keyword>
<comment type="subcellular location">
    <subcellularLocation>
        <location evidence="1">Secreted</location>
    </subcellularLocation>
</comment>
<organism evidence="6 7">
    <name type="scientific">Pan troglodytes</name>
    <name type="common">Chimpanzee</name>
    <dbReference type="NCBI Taxonomy" id="9598"/>
    <lineage>
        <taxon>Eukaryota</taxon>
        <taxon>Metazoa</taxon>
        <taxon>Chordata</taxon>
        <taxon>Craniata</taxon>
        <taxon>Vertebrata</taxon>
        <taxon>Euteleostomi</taxon>
        <taxon>Mammalia</taxon>
        <taxon>Eutheria</taxon>
        <taxon>Euarchontoglires</taxon>
        <taxon>Primates</taxon>
        <taxon>Haplorrhini</taxon>
        <taxon>Catarrhini</taxon>
        <taxon>Hominidae</taxon>
        <taxon>Pan</taxon>
    </lineage>
</organism>
<evidence type="ECO:0000256" key="3">
    <source>
        <dbReference type="ARBA" id="ARBA00022525"/>
    </source>
</evidence>
<feature type="signal peptide" evidence="5">
    <location>
        <begin position="1"/>
        <end position="25"/>
    </location>
</feature>
<dbReference type="EMBL" id="AACZ04070144">
    <property type="status" value="NOT_ANNOTATED_CDS"/>
    <property type="molecule type" value="Genomic_DNA"/>
</dbReference>
<dbReference type="PANTHER" id="PTHR11417">
    <property type="entry name" value="SOMATOTROPIN,PROLACTIN"/>
    <property type="match status" value="1"/>
</dbReference>
<evidence type="ECO:0000256" key="4">
    <source>
        <dbReference type="PIRSR" id="PIRSR601400-1"/>
    </source>
</evidence>